<evidence type="ECO:0000313" key="8">
    <source>
        <dbReference type="Proteomes" id="UP000198923"/>
    </source>
</evidence>
<dbReference type="InterPro" id="IPR004839">
    <property type="entry name" value="Aminotransferase_I/II_large"/>
</dbReference>
<proteinExistence type="inferred from homology"/>
<comment type="similarity">
    <text evidence="5">Belongs to the class-II pyridoxal-phosphate-dependent aminotransferase family. MalY/PatB cystathionine beta-lyase subfamily.</text>
</comment>
<comment type="cofactor">
    <cofactor evidence="1">
        <name>pyridoxal 5'-phosphate</name>
        <dbReference type="ChEBI" id="CHEBI:597326"/>
    </cofactor>
</comment>
<gene>
    <name evidence="7" type="ORF">SAMN05421505_103185</name>
</gene>
<evidence type="ECO:0000256" key="4">
    <source>
        <dbReference type="ARBA" id="ARBA00023239"/>
    </source>
</evidence>
<accession>A0A1G7TCF0</accession>
<name>A0A1G7TCF0_9ACTN</name>
<sequence length="408" mass="44844">MALGRAPEPRGVKVATYGDNVTDAFRLDKLTLDHLGSRAGLKWATTPAGVIPAWVADMDFPIAPEIQSALTLRTGHDLGYPHWLDEPACGPLAEAFAERMELRYSWRPDPGHVRSYTDINQALQVLLHIFTEPGDKVALHTPGYYPFLETFVEMDRPLLPIPMIAKGDSWEFDADRLAEDLADGRCRVLLLVNPHNPTGRVFSEAELTALAELAERHDLLVLSDEIHADLTYGDARHIPFATLLPERTVTLTSATKAFNLGGIRCSVTHVGVPAVREALDRQPTHLYGAANLLGVEATVAAWRHGDAWLDEVRAVLDRNRRMVADLLPKGVTYRVPEATYLAWLDFHAVELGDEPAEFVRREAHVRLSSGATFGPGGEGFSRLNFATSGPVLHEMLHRLAAAVAGRTG</sequence>
<dbReference type="Pfam" id="PF00155">
    <property type="entry name" value="Aminotran_1_2"/>
    <property type="match status" value="1"/>
</dbReference>
<evidence type="ECO:0000313" key="7">
    <source>
        <dbReference type="EMBL" id="SDG32329.1"/>
    </source>
</evidence>
<dbReference type="SUPFAM" id="SSF53383">
    <property type="entry name" value="PLP-dependent transferases"/>
    <property type="match status" value="1"/>
</dbReference>
<evidence type="ECO:0000256" key="5">
    <source>
        <dbReference type="ARBA" id="ARBA00037974"/>
    </source>
</evidence>
<dbReference type="GO" id="GO:0047804">
    <property type="term" value="F:cysteine-S-conjugate beta-lyase activity"/>
    <property type="evidence" value="ECO:0007669"/>
    <property type="project" value="UniProtKB-EC"/>
</dbReference>
<evidence type="ECO:0000256" key="1">
    <source>
        <dbReference type="ARBA" id="ARBA00001933"/>
    </source>
</evidence>
<dbReference type="CDD" id="cd00609">
    <property type="entry name" value="AAT_like"/>
    <property type="match status" value="1"/>
</dbReference>
<dbReference type="PANTHER" id="PTHR43525:SF2">
    <property type="entry name" value="CYSTATHIONINE BETA-LYASE-RELATED"/>
    <property type="match status" value="1"/>
</dbReference>
<dbReference type="STRING" id="504805.SAMN05421505_103185"/>
<organism evidence="7 8">
    <name type="scientific">Sinosporangium album</name>
    <dbReference type="NCBI Taxonomy" id="504805"/>
    <lineage>
        <taxon>Bacteria</taxon>
        <taxon>Bacillati</taxon>
        <taxon>Actinomycetota</taxon>
        <taxon>Actinomycetes</taxon>
        <taxon>Streptosporangiales</taxon>
        <taxon>Streptosporangiaceae</taxon>
        <taxon>Sinosporangium</taxon>
    </lineage>
</organism>
<dbReference type="InterPro" id="IPR015424">
    <property type="entry name" value="PyrdxlP-dep_Trfase"/>
</dbReference>
<keyword evidence="4 7" id="KW-0456">Lyase</keyword>
<dbReference type="InterPro" id="IPR015422">
    <property type="entry name" value="PyrdxlP-dep_Trfase_small"/>
</dbReference>
<dbReference type="GO" id="GO:0030170">
    <property type="term" value="F:pyridoxal phosphate binding"/>
    <property type="evidence" value="ECO:0007669"/>
    <property type="project" value="InterPro"/>
</dbReference>
<keyword evidence="3" id="KW-0663">Pyridoxal phosphate</keyword>
<dbReference type="Proteomes" id="UP000198923">
    <property type="component" value="Unassembled WGS sequence"/>
</dbReference>
<dbReference type="AlphaFoldDB" id="A0A1G7TCF0"/>
<dbReference type="EMBL" id="FNCN01000003">
    <property type="protein sequence ID" value="SDG32329.1"/>
    <property type="molecule type" value="Genomic_DNA"/>
</dbReference>
<dbReference type="InterPro" id="IPR015421">
    <property type="entry name" value="PyrdxlP-dep_Trfase_major"/>
</dbReference>
<protein>
    <recommendedName>
        <fullName evidence="2">cysteine-S-conjugate beta-lyase</fullName>
        <ecNumber evidence="2">4.4.1.13</ecNumber>
    </recommendedName>
</protein>
<feature type="domain" description="Aminotransferase class I/classII large" evidence="6">
    <location>
        <begin position="117"/>
        <end position="396"/>
    </location>
</feature>
<evidence type="ECO:0000256" key="2">
    <source>
        <dbReference type="ARBA" id="ARBA00012224"/>
    </source>
</evidence>
<dbReference type="Gene3D" id="3.40.640.10">
    <property type="entry name" value="Type I PLP-dependent aspartate aminotransferase-like (Major domain)"/>
    <property type="match status" value="1"/>
</dbReference>
<reference evidence="7 8" key="1">
    <citation type="submission" date="2016-10" db="EMBL/GenBank/DDBJ databases">
        <authorList>
            <person name="de Groot N.N."/>
        </authorList>
    </citation>
    <scope>NUCLEOTIDE SEQUENCE [LARGE SCALE GENOMIC DNA]</scope>
    <source>
        <strain evidence="7 8">CPCC 201354</strain>
    </source>
</reference>
<dbReference type="Gene3D" id="3.90.1150.10">
    <property type="entry name" value="Aspartate Aminotransferase, domain 1"/>
    <property type="match status" value="1"/>
</dbReference>
<evidence type="ECO:0000256" key="3">
    <source>
        <dbReference type="ARBA" id="ARBA00022898"/>
    </source>
</evidence>
<dbReference type="InterPro" id="IPR051798">
    <property type="entry name" value="Class-II_PLP-Dep_Aminotrans"/>
</dbReference>
<dbReference type="PANTHER" id="PTHR43525">
    <property type="entry name" value="PROTEIN MALY"/>
    <property type="match status" value="1"/>
</dbReference>
<dbReference type="EC" id="4.4.1.13" evidence="2"/>
<keyword evidence="8" id="KW-1185">Reference proteome</keyword>
<evidence type="ECO:0000259" key="6">
    <source>
        <dbReference type="Pfam" id="PF00155"/>
    </source>
</evidence>